<name>D6X1F9_TRICA</name>
<gene>
    <name evidence="2" type="primary">GLEAN_10978</name>
    <name evidence="2" type="ORF">TcasGA2_TC010978</name>
</gene>
<dbReference type="InParanoid" id="D6X1F9"/>
<dbReference type="Proteomes" id="UP000007266">
    <property type="component" value="Linkage group 9"/>
</dbReference>
<sequence>MSSSSSRKTGNAQKVASEGETMDRAKNTISITNKYCRSQTIIGVVATLLLQTVVFDR</sequence>
<dbReference type="AlphaFoldDB" id="D6X1F9"/>
<evidence type="ECO:0000256" key="1">
    <source>
        <dbReference type="SAM" id="MobiDB-lite"/>
    </source>
</evidence>
<feature type="compositionally biased region" description="Polar residues" evidence="1">
    <location>
        <begin position="1"/>
        <end position="14"/>
    </location>
</feature>
<reference evidence="2 3" key="2">
    <citation type="journal article" date="2010" name="Nucleic Acids Res.">
        <title>BeetleBase in 2010: revisions to provide comprehensive genomic information for Tribolium castaneum.</title>
        <authorList>
            <person name="Kim H.S."/>
            <person name="Murphy T."/>
            <person name="Xia J."/>
            <person name="Caragea D."/>
            <person name="Park Y."/>
            <person name="Beeman R.W."/>
            <person name="Lorenzen M.D."/>
            <person name="Butcher S."/>
            <person name="Manak J.R."/>
            <person name="Brown S.J."/>
        </authorList>
    </citation>
    <scope>GENOME REANNOTATION</scope>
    <source>
        <strain evidence="2 3">Georgia GA2</strain>
    </source>
</reference>
<evidence type="ECO:0000313" key="2">
    <source>
        <dbReference type="EMBL" id="EFA09484.1"/>
    </source>
</evidence>
<reference evidence="2 3" key="1">
    <citation type="journal article" date="2008" name="Nature">
        <title>The genome of the model beetle and pest Tribolium castaneum.</title>
        <authorList>
            <consortium name="Tribolium Genome Sequencing Consortium"/>
            <person name="Richards S."/>
            <person name="Gibbs R.A."/>
            <person name="Weinstock G.M."/>
            <person name="Brown S.J."/>
            <person name="Denell R."/>
            <person name="Beeman R.W."/>
            <person name="Gibbs R."/>
            <person name="Beeman R.W."/>
            <person name="Brown S.J."/>
            <person name="Bucher G."/>
            <person name="Friedrich M."/>
            <person name="Grimmelikhuijzen C.J."/>
            <person name="Klingler M."/>
            <person name="Lorenzen M."/>
            <person name="Richards S."/>
            <person name="Roth S."/>
            <person name="Schroder R."/>
            <person name="Tautz D."/>
            <person name="Zdobnov E.M."/>
            <person name="Muzny D."/>
            <person name="Gibbs R.A."/>
            <person name="Weinstock G.M."/>
            <person name="Attaway T."/>
            <person name="Bell S."/>
            <person name="Buhay C.J."/>
            <person name="Chandrabose M.N."/>
            <person name="Chavez D."/>
            <person name="Clerk-Blankenburg K.P."/>
            <person name="Cree A."/>
            <person name="Dao M."/>
            <person name="Davis C."/>
            <person name="Chacko J."/>
            <person name="Dinh H."/>
            <person name="Dugan-Rocha S."/>
            <person name="Fowler G."/>
            <person name="Garner T.T."/>
            <person name="Garnes J."/>
            <person name="Gnirke A."/>
            <person name="Hawes A."/>
            <person name="Hernandez J."/>
            <person name="Hines S."/>
            <person name="Holder M."/>
            <person name="Hume J."/>
            <person name="Jhangiani S.N."/>
            <person name="Joshi V."/>
            <person name="Khan Z.M."/>
            <person name="Jackson L."/>
            <person name="Kovar C."/>
            <person name="Kowis A."/>
            <person name="Lee S."/>
            <person name="Lewis L.R."/>
            <person name="Margolis J."/>
            <person name="Morgan M."/>
            <person name="Nazareth L.V."/>
            <person name="Nguyen N."/>
            <person name="Okwuonu G."/>
            <person name="Parker D."/>
            <person name="Richards S."/>
            <person name="Ruiz S.J."/>
            <person name="Santibanez J."/>
            <person name="Savard J."/>
            <person name="Scherer S.E."/>
            <person name="Schneider B."/>
            <person name="Sodergren E."/>
            <person name="Tautz D."/>
            <person name="Vattahil S."/>
            <person name="Villasana D."/>
            <person name="White C.S."/>
            <person name="Wright R."/>
            <person name="Park Y."/>
            <person name="Beeman R.W."/>
            <person name="Lord J."/>
            <person name="Oppert B."/>
            <person name="Lorenzen M."/>
            <person name="Brown S."/>
            <person name="Wang L."/>
            <person name="Savard J."/>
            <person name="Tautz D."/>
            <person name="Richards S."/>
            <person name="Weinstock G."/>
            <person name="Gibbs R.A."/>
            <person name="Liu Y."/>
            <person name="Worley K."/>
            <person name="Weinstock G."/>
            <person name="Elsik C.G."/>
            <person name="Reese J.T."/>
            <person name="Elhaik E."/>
            <person name="Landan G."/>
            <person name="Graur D."/>
            <person name="Arensburger P."/>
            <person name="Atkinson P."/>
            <person name="Beeman R.W."/>
            <person name="Beidler J."/>
            <person name="Brown S.J."/>
            <person name="Demuth J.P."/>
            <person name="Drury D.W."/>
            <person name="Du Y.Z."/>
            <person name="Fujiwara H."/>
            <person name="Lorenzen M."/>
            <person name="Maselli V."/>
            <person name="Osanai M."/>
            <person name="Park Y."/>
            <person name="Robertson H.M."/>
            <person name="Tu Z."/>
            <person name="Wang J.J."/>
            <person name="Wang S."/>
            <person name="Richards S."/>
            <person name="Song H."/>
            <person name="Zhang L."/>
            <person name="Sodergren E."/>
            <person name="Werner D."/>
            <person name="Stanke M."/>
            <person name="Morgenstern B."/>
            <person name="Solovyev V."/>
            <person name="Kosarev P."/>
            <person name="Brown G."/>
            <person name="Chen H.C."/>
            <person name="Ermolaeva O."/>
            <person name="Hlavina W."/>
            <person name="Kapustin Y."/>
            <person name="Kiryutin B."/>
            <person name="Kitts P."/>
            <person name="Maglott D."/>
            <person name="Pruitt K."/>
            <person name="Sapojnikov V."/>
            <person name="Souvorov A."/>
            <person name="Mackey A.J."/>
            <person name="Waterhouse R.M."/>
            <person name="Wyder S."/>
            <person name="Zdobnov E.M."/>
            <person name="Zdobnov E.M."/>
            <person name="Wyder S."/>
            <person name="Kriventseva E.V."/>
            <person name="Kadowaki T."/>
            <person name="Bork P."/>
            <person name="Aranda M."/>
            <person name="Bao R."/>
            <person name="Beermann A."/>
            <person name="Berns N."/>
            <person name="Bolognesi R."/>
            <person name="Bonneton F."/>
            <person name="Bopp D."/>
            <person name="Brown S.J."/>
            <person name="Bucher G."/>
            <person name="Butts T."/>
            <person name="Chaumot A."/>
            <person name="Denell R.E."/>
            <person name="Ferrier D.E."/>
            <person name="Friedrich M."/>
            <person name="Gordon C.M."/>
            <person name="Jindra M."/>
            <person name="Klingler M."/>
            <person name="Lan Q."/>
            <person name="Lattorff H.M."/>
            <person name="Laudet V."/>
            <person name="von Levetsow C."/>
            <person name="Liu Z."/>
            <person name="Lutz R."/>
            <person name="Lynch J.A."/>
            <person name="da Fonseca R.N."/>
            <person name="Posnien N."/>
            <person name="Reuter R."/>
            <person name="Roth S."/>
            <person name="Savard J."/>
            <person name="Schinko J.B."/>
            <person name="Schmitt C."/>
            <person name="Schoppmeier M."/>
            <person name="Schroder R."/>
            <person name="Shippy T.D."/>
            <person name="Simonnet F."/>
            <person name="Marques-Souza H."/>
            <person name="Tautz D."/>
            <person name="Tomoyasu Y."/>
            <person name="Trauner J."/>
            <person name="Van der Zee M."/>
            <person name="Vervoort M."/>
            <person name="Wittkopp N."/>
            <person name="Wimmer E.A."/>
            <person name="Yang X."/>
            <person name="Jones A.K."/>
            <person name="Sattelle D.B."/>
            <person name="Ebert P.R."/>
            <person name="Nelson D."/>
            <person name="Scott J.G."/>
            <person name="Beeman R.W."/>
            <person name="Muthukrishnan S."/>
            <person name="Kramer K.J."/>
            <person name="Arakane Y."/>
            <person name="Beeman R.W."/>
            <person name="Zhu Q."/>
            <person name="Hogenkamp D."/>
            <person name="Dixit R."/>
            <person name="Oppert B."/>
            <person name="Jiang H."/>
            <person name="Zou Z."/>
            <person name="Marshall J."/>
            <person name="Elpidina E."/>
            <person name="Vinokurov K."/>
            <person name="Oppert C."/>
            <person name="Zou Z."/>
            <person name="Evans J."/>
            <person name="Lu Z."/>
            <person name="Zhao P."/>
            <person name="Sumathipala N."/>
            <person name="Altincicek B."/>
            <person name="Vilcinskas A."/>
            <person name="Williams M."/>
            <person name="Hultmark D."/>
            <person name="Hetru C."/>
            <person name="Jiang H."/>
            <person name="Grimmelikhuijzen C.J."/>
            <person name="Hauser F."/>
            <person name="Cazzamali G."/>
            <person name="Williamson M."/>
            <person name="Park Y."/>
            <person name="Li B."/>
            <person name="Tanaka Y."/>
            <person name="Predel R."/>
            <person name="Neupert S."/>
            <person name="Schachtner J."/>
            <person name="Verleyen P."/>
            <person name="Raible F."/>
            <person name="Bork P."/>
            <person name="Friedrich M."/>
            <person name="Walden K.K."/>
            <person name="Robertson H.M."/>
            <person name="Angeli S."/>
            <person name="Foret S."/>
            <person name="Bucher G."/>
            <person name="Schuetz S."/>
            <person name="Maleszka R."/>
            <person name="Wimmer E.A."/>
            <person name="Beeman R.W."/>
            <person name="Lorenzen M."/>
            <person name="Tomoyasu Y."/>
            <person name="Miller S.C."/>
            <person name="Grossmann D."/>
            <person name="Bucher G."/>
        </authorList>
    </citation>
    <scope>NUCLEOTIDE SEQUENCE [LARGE SCALE GENOMIC DNA]</scope>
    <source>
        <strain evidence="2 3">Georgia GA2</strain>
    </source>
</reference>
<dbReference type="HOGENOM" id="CLU_2999078_0_0_1"/>
<accession>D6X1F9</accession>
<proteinExistence type="predicted"/>
<keyword evidence="3" id="KW-1185">Reference proteome</keyword>
<dbReference type="EMBL" id="KQ971371">
    <property type="protein sequence ID" value="EFA09484.1"/>
    <property type="molecule type" value="Genomic_DNA"/>
</dbReference>
<protein>
    <submittedName>
        <fullName evidence="2">Uncharacterized protein</fullName>
    </submittedName>
</protein>
<evidence type="ECO:0000313" key="3">
    <source>
        <dbReference type="Proteomes" id="UP000007266"/>
    </source>
</evidence>
<feature type="region of interest" description="Disordered" evidence="1">
    <location>
        <begin position="1"/>
        <end position="23"/>
    </location>
</feature>
<organism evidence="2 3">
    <name type="scientific">Tribolium castaneum</name>
    <name type="common">Red flour beetle</name>
    <dbReference type="NCBI Taxonomy" id="7070"/>
    <lineage>
        <taxon>Eukaryota</taxon>
        <taxon>Metazoa</taxon>
        <taxon>Ecdysozoa</taxon>
        <taxon>Arthropoda</taxon>
        <taxon>Hexapoda</taxon>
        <taxon>Insecta</taxon>
        <taxon>Pterygota</taxon>
        <taxon>Neoptera</taxon>
        <taxon>Endopterygota</taxon>
        <taxon>Coleoptera</taxon>
        <taxon>Polyphaga</taxon>
        <taxon>Cucujiformia</taxon>
        <taxon>Tenebrionidae</taxon>
        <taxon>Tenebrionidae incertae sedis</taxon>
        <taxon>Tribolium</taxon>
    </lineage>
</organism>